<organism evidence="1 2">
    <name type="scientific">Plasmopara halstedii</name>
    <name type="common">Downy mildew of sunflower</name>
    <dbReference type="NCBI Taxonomy" id="4781"/>
    <lineage>
        <taxon>Eukaryota</taxon>
        <taxon>Sar</taxon>
        <taxon>Stramenopiles</taxon>
        <taxon>Oomycota</taxon>
        <taxon>Peronosporomycetes</taxon>
        <taxon>Peronosporales</taxon>
        <taxon>Peronosporaceae</taxon>
        <taxon>Plasmopara</taxon>
    </lineage>
</organism>
<sequence>MTGMFFLLFWLDSSFFVCLNLFALSNRAVIFLEIVRTNNYLALKYCSIFVPEGQLELADVRHLTSVYLRYLGVFAYRNGLFAKMRSST</sequence>
<dbReference type="EMBL" id="CCYD01000645">
    <property type="protein sequence ID" value="CEG42395.1"/>
    <property type="molecule type" value="Genomic_DNA"/>
</dbReference>
<protein>
    <submittedName>
        <fullName evidence="1">Uncharacterized protein</fullName>
    </submittedName>
</protein>
<dbReference type="RefSeq" id="XP_024578764.1">
    <property type="nucleotide sequence ID" value="XM_024728271.1"/>
</dbReference>
<keyword evidence="2" id="KW-1185">Reference proteome</keyword>
<accession>A0A0N7L5T8</accession>
<proteinExistence type="predicted"/>
<dbReference type="GeneID" id="36407730"/>
<reference evidence="2" key="1">
    <citation type="submission" date="2014-09" db="EMBL/GenBank/DDBJ databases">
        <authorList>
            <person name="Sharma Rahul"/>
            <person name="Thines Marco"/>
        </authorList>
    </citation>
    <scope>NUCLEOTIDE SEQUENCE [LARGE SCALE GENOMIC DNA]</scope>
</reference>
<dbReference type="Proteomes" id="UP000054928">
    <property type="component" value="Unassembled WGS sequence"/>
</dbReference>
<dbReference type="AlphaFoldDB" id="A0A0N7L5T8"/>
<name>A0A0N7L5T8_PLAHL</name>
<evidence type="ECO:0000313" key="1">
    <source>
        <dbReference type="EMBL" id="CEG42395.1"/>
    </source>
</evidence>
<evidence type="ECO:0000313" key="2">
    <source>
        <dbReference type="Proteomes" id="UP000054928"/>
    </source>
</evidence>